<sequence length="363" mass="39849">MLLHGVITLAALVSLFIFQRRDSVQQVVCTESVSIGNMAVDGLLLNTHAQFSAQFNGANQDLYQVQNLIGDAIEKLMSSFSGMHQLIEEQREIGRAVTAGTDSSRDSAMADQLNETAETLKMLVGSIISNSKAGVELIEKMEAVGEQIKGILDVLGEIDAISKQTNLLSLNAAIEAARAGESGRGFAVVADEVRKLSDRAAHFSNQIRGNIKNVHQAVEETEVYISRMASLDMGFALESKNKLDNSLTYVQQLNHKMSEVIIKQNEISGRVDTVVGSAVTSLQFQDIAGQLLGHSRLRLDTMQEVWQQIEEMAKREQSGVRVTPDELEQATQRISELFAKAGQVSSRNPVRQDKMVSDEIELF</sequence>
<dbReference type="GO" id="GO:0007165">
    <property type="term" value="P:signal transduction"/>
    <property type="evidence" value="ECO:0007669"/>
    <property type="project" value="UniProtKB-KW"/>
</dbReference>
<accession>D9SEV2</accession>
<evidence type="ECO:0000256" key="3">
    <source>
        <dbReference type="PROSITE-ProRule" id="PRU00284"/>
    </source>
</evidence>
<evidence type="ECO:0000313" key="5">
    <source>
        <dbReference type="EMBL" id="ADL55049.1"/>
    </source>
</evidence>
<evidence type="ECO:0000259" key="4">
    <source>
        <dbReference type="PROSITE" id="PS50111"/>
    </source>
</evidence>
<dbReference type="InterPro" id="IPR004089">
    <property type="entry name" value="MCPsignal_dom"/>
</dbReference>
<dbReference type="SMART" id="SM00283">
    <property type="entry name" value="MA"/>
    <property type="match status" value="1"/>
</dbReference>
<dbReference type="GO" id="GO:0016020">
    <property type="term" value="C:membrane"/>
    <property type="evidence" value="ECO:0007669"/>
    <property type="project" value="InterPro"/>
</dbReference>
<dbReference type="PANTHER" id="PTHR32089:SF120">
    <property type="entry name" value="METHYL-ACCEPTING CHEMOTAXIS PROTEIN TLPQ"/>
    <property type="match status" value="1"/>
</dbReference>
<reference evidence="5 6" key="1">
    <citation type="submission" date="2010-08" db="EMBL/GenBank/DDBJ databases">
        <title>Complete sequence of Gallionella capsiferriformans ES-2.</title>
        <authorList>
            <consortium name="US DOE Joint Genome Institute"/>
            <person name="Lucas S."/>
            <person name="Copeland A."/>
            <person name="Lapidus A."/>
            <person name="Cheng J.-F."/>
            <person name="Bruce D."/>
            <person name="Goodwin L."/>
            <person name="Pitluck S."/>
            <person name="Chertkov O."/>
            <person name="Davenport K.W."/>
            <person name="Detter J.C."/>
            <person name="Han C."/>
            <person name="Tapia R."/>
            <person name="Land M."/>
            <person name="Hauser L."/>
            <person name="Chang Y.-J."/>
            <person name="Jeffries C."/>
            <person name="Kyrpides N."/>
            <person name="Ivanova N."/>
            <person name="Mikhailova N."/>
            <person name="Shelobolina E.S."/>
            <person name="Picardal F."/>
            <person name="Roden E."/>
            <person name="Emerson D."/>
            <person name="Woyke T."/>
        </authorList>
    </citation>
    <scope>NUCLEOTIDE SEQUENCE [LARGE SCALE GENOMIC DNA]</scope>
    <source>
        <strain evidence="5 6">ES-2</strain>
    </source>
</reference>
<dbReference type="KEGG" id="gca:Galf_1019"/>
<dbReference type="Gene3D" id="1.10.287.950">
    <property type="entry name" value="Methyl-accepting chemotaxis protein"/>
    <property type="match status" value="1"/>
</dbReference>
<organism evidence="5 6">
    <name type="scientific">Gallionella capsiferriformans (strain ES-2)</name>
    <name type="common">Gallionella ferruginea capsiferriformans (strain ES-2)</name>
    <dbReference type="NCBI Taxonomy" id="395494"/>
    <lineage>
        <taxon>Bacteria</taxon>
        <taxon>Pseudomonadati</taxon>
        <taxon>Pseudomonadota</taxon>
        <taxon>Betaproteobacteria</taxon>
        <taxon>Nitrosomonadales</taxon>
        <taxon>Gallionellaceae</taxon>
        <taxon>Gallionella</taxon>
    </lineage>
</organism>
<name>D9SEV2_GALCS</name>
<proteinExistence type="inferred from homology"/>
<gene>
    <name evidence="5" type="ordered locus">Galf_1019</name>
</gene>
<dbReference type="PANTHER" id="PTHR32089">
    <property type="entry name" value="METHYL-ACCEPTING CHEMOTAXIS PROTEIN MCPB"/>
    <property type="match status" value="1"/>
</dbReference>
<keyword evidence="6" id="KW-1185">Reference proteome</keyword>
<dbReference type="Proteomes" id="UP000001235">
    <property type="component" value="Chromosome"/>
</dbReference>
<dbReference type="EMBL" id="CP002159">
    <property type="protein sequence ID" value="ADL55049.1"/>
    <property type="molecule type" value="Genomic_DNA"/>
</dbReference>
<evidence type="ECO:0000256" key="2">
    <source>
        <dbReference type="ARBA" id="ARBA00029447"/>
    </source>
</evidence>
<dbReference type="SUPFAM" id="SSF58104">
    <property type="entry name" value="Methyl-accepting chemotaxis protein (MCP) signaling domain"/>
    <property type="match status" value="1"/>
</dbReference>
<keyword evidence="1 3" id="KW-0807">Transducer</keyword>
<dbReference type="PROSITE" id="PS50111">
    <property type="entry name" value="CHEMOTAXIS_TRANSDUC_2"/>
    <property type="match status" value="1"/>
</dbReference>
<protein>
    <submittedName>
        <fullName evidence="5">Methyl-accepting chemotaxis sensory transducer</fullName>
    </submittedName>
</protein>
<evidence type="ECO:0000256" key="1">
    <source>
        <dbReference type="ARBA" id="ARBA00023224"/>
    </source>
</evidence>
<feature type="domain" description="Methyl-accepting transducer" evidence="4">
    <location>
        <begin position="47"/>
        <end position="220"/>
    </location>
</feature>
<dbReference type="STRING" id="395494.Galf_1019"/>
<dbReference type="AlphaFoldDB" id="D9SEV2"/>
<evidence type="ECO:0000313" key="6">
    <source>
        <dbReference type="Proteomes" id="UP000001235"/>
    </source>
</evidence>
<dbReference type="eggNOG" id="COG0840">
    <property type="taxonomic scope" value="Bacteria"/>
</dbReference>
<comment type="similarity">
    <text evidence="2">Belongs to the methyl-accepting chemotaxis (MCP) protein family.</text>
</comment>
<dbReference type="Pfam" id="PF00015">
    <property type="entry name" value="MCPsignal"/>
    <property type="match status" value="1"/>
</dbReference>
<dbReference type="HOGENOM" id="CLU_043262_1_0_4"/>